<evidence type="ECO:0000256" key="3">
    <source>
        <dbReference type="ARBA" id="ARBA00022741"/>
    </source>
</evidence>
<dbReference type="PANTHER" id="PTHR43335:SF4">
    <property type="entry name" value="ABC TRANSPORTER, ATP-BINDING PROTEIN"/>
    <property type="match status" value="1"/>
</dbReference>
<sequence>MPLVVRNLHKRYGRVTAVQGVSFELREGSVLGLVGPNGAGKTTTIKSILGFVRPQAGEILVDGLPAWSREARRKLGYVPELPEAPLWLTPRRLLELLAEMEGLPRTEARREAERALEELGLVDHADKRLGALSKGLRKRVLIAQSLLNIEAKRYILMDEPMSGLDPEWVSRLRGLIRRLREQGVGILVSSHLLRELEGLADEVVIISRGRVVYKGGLEELAARMKVGGVVEARVSDARRVAEVLRSSGLVERVEVEGDVVRAWVARDADTSSVVKLIYDAGVNVLSVEAKRVSLEDAYRRLVSEAR</sequence>
<reference evidence="6 7" key="1">
    <citation type="journal article" date="2011" name="Stand. Genomic Sci.">
        <title>Complete genome sequence of the hyperthermophilic chemolithoautotroph Pyrolobus fumarii type strain (1A).</title>
        <authorList>
            <person name="Anderson I."/>
            <person name="Goker M."/>
            <person name="Nolan M."/>
            <person name="Lucas S."/>
            <person name="Hammon N."/>
            <person name="Deshpande S."/>
            <person name="Cheng J.F."/>
            <person name="Tapia R."/>
            <person name="Han C."/>
            <person name="Goodwin L."/>
            <person name="Pitluck S."/>
            <person name="Huntemann M."/>
            <person name="Liolios K."/>
            <person name="Ivanova N."/>
            <person name="Pagani I."/>
            <person name="Mavromatis K."/>
            <person name="Ovchinikova G."/>
            <person name="Pati A."/>
            <person name="Chen A."/>
            <person name="Palaniappan K."/>
            <person name="Land M."/>
            <person name="Hauser L."/>
            <person name="Brambilla E.M."/>
            <person name="Huber H."/>
            <person name="Yasawong M."/>
            <person name="Rohde M."/>
            <person name="Spring S."/>
            <person name="Abt B."/>
            <person name="Sikorski J."/>
            <person name="Wirth R."/>
            <person name="Detter J.C."/>
            <person name="Woyke T."/>
            <person name="Bristow J."/>
            <person name="Eisen J.A."/>
            <person name="Markowitz V."/>
            <person name="Hugenholtz P."/>
            <person name="Kyrpides N.C."/>
            <person name="Klenk H.P."/>
            <person name="Lapidus A."/>
        </authorList>
    </citation>
    <scope>NUCLEOTIDE SEQUENCE [LARGE SCALE GENOMIC DNA]</scope>
    <source>
        <strain evidence="7">DSM 11204 / 1A</strain>
    </source>
</reference>
<evidence type="ECO:0000313" key="7">
    <source>
        <dbReference type="Proteomes" id="UP000001037"/>
    </source>
</evidence>
<evidence type="ECO:0000259" key="5">
    <source>
        <dbReference type="PROSITE" id="PS50893"/>
    </source>
</evidence>
<dbReference type="KEGG" id="pfm:Pyrfu_1897"/>
<dbReference type="Proteomes" id="UP000001037">
    <property type="component" value="Chromosome"/>
</dbReference>
<dbReference type="PANTHER" id="PTHR43335">
    <property type="entry name" value="ABC TRANSPORTER, ATP-BINDING PROTEIN"/>
    <property type="match status" value="1"/>
</dbReference>
<dbReference type="EMBL" id="CP002838">
    <property type="protein sequence ID" value="AEM39750.1"/>
    <property type="molecule type" value="Genomic_DNA"/>
</dbReference>
<dbReference type="Pfam" id="PF00005">
    <property type="entry name" value="ABC_tran"/>
    <property type="match status" value="1"/>
</dbReference>
<dbReference type="GO" id="GO:0005524">
    <property type="term" value="F:ATP binding"/>
    <property type="evidence" value="ECO:0007669"/>
    <property type="project" value="UniProtKB-KW"/>
</dbReference>
<gene>
    <name evidence="6" type="ordered locus">Pyrfu_1897</name>
</gene>
<proteinExistence type="inferred from homology"/>
<comment type="similarity">
    <text evidence="1">Belongs to the ABC transporter superfamily.</text>
</comment>
<keyword evidence="2" id="KW-0813">Transport</keyword>
<organism evidence="6 7">
    <name type="scientific">Pyrolobus fumarii (strain DSM 11204 / 1A)</name>
    <dbReference type="NCBI Taxonomy" id="694429"/>
    <lineage>
        <taxon>Archaea</taxon>
        <taxon>Thermoproteota</taxon>
        <taxon>Thermoprotei</taxon>
        <taxon>Desulfurococcales</taxon>
        <taxon>Pyrodictiaceae</taxon>
        <taxon>Pyrolobus</taxon>
    </lineage>
</organism>
<dbReference type="InParanoid" id="G0ED72"/>
<dbReference type="HOGENOM" id="CLU_000604_1_2_2"/>
<feature type="domain" description="ABC transporter" evidence="5">
    <location>
        <begin position="3"/>
        <end position="233"/>
    </location>
</feature>
<evidence type="ECO:0000256" key="4">
    <source>
        <dbReference type="ARBA" id="ARBA00022840"/>
    </source>
</evidence>
<dbReference type="eggNOG" id="arCOG00194">
    <property type="taxonomic scope" value="Archaea"/>
</dbReference>
<name>G0ED72_PYRF1</name>
<dbReference type="FunCoup" id="G0ED72">
    <property type="interactions" value="14"/>
</dbReference>
<dbReference type="SUPFAM" id="SSF52540">
    <property type="entry name" value="P-loop containing nucleoside triphosphate hydrolases"/>
    <property type="match status" value="1"/>
</dbReference>
<keyword evidence="3" id="KW-0547">Nucleotide-binding</keyword>
<dbReference type="GeneID" id="11138236"/>
<dbReference type="RefSeq" id="WP_014027427.1">
    <property type="nucleotide sequence ID" value="NC_015931.1"/>
</dbReference>
<dbReference type="InterPro" id="IPR003439">
    <property type="entry name" value="ABC_transporter-like_ATP-bd"/>
</dbReference>
<dbReference type="Gene3D" id="3.40.50.300">
    <property type="entry name" value="P-loop containing nucleotide triphosphate hydrolases"/>
    <property type="match status" value="1"/>
</dbReference>
<dbReference type="STRING" id="694429.Pyrfu_1897"/>
<dbReference type="InterPro" id="IPR027417">
    <property type="entry name" value="P-loop_NTPase"/>
</dbReference>
<dbReference type="InterPro" id="IPR003593">
    <property type="entry name" value="AAA+_ATPase"/>
</dbReference>
<dbReference type="PROSITE" id="PS50893">
    <property type="entry name" value="ABC_TRANSPORTER_2"/>
    <property type="match status" value="1"/>
</dbReference>
<dbReference type="GO" id="GO:0016887">
    <property type="term" value="F:ATP hydrolysis activity"/>
    <property type="evidence" value="ECO:0007669"/>
    <property type="project" value="InterPro"/>
</dbReference>
<dbReference type="SMART" id="SM00382">
    <property type="entry name" value="AAA"/>
    <property type="match status" value="1"/>
</dbReference>
<evidence type="ECO:0000256" key="1">
    <source>
        <dbReference type="ARBA" id="ARBA00005417"/>
    </source>
</evidence>
<keyword evidence="7" id="KW-1185">Reference proteome</keyword>
<dbReference type="CDD" id="cd03230">
    <property type="entry name" value="ABC_DR_subfamily_A"/>
    <property type="match status" value="1"/>
</dbReference>
<protein>
    <submittedName>
        <fullName evidence="6">ABC transporter-related protein</fullName>
    </submittedName>
</protein>
<evidence type="ECO:0000256" key="2">
    <source>
        <dbReference type="ARBA" id="ARBA00022448"/>
    </source>
</evidence>
<keyword evidence="4" id="KW-0067">ATP-binding</keyword>
<dbReference type="AlphaFoldDB" id="G0ED72"/>
<accession>G0ED72</accession>
<evidence type="ECO:0000313" key="6">
    <source>
        <dbReference type="EMBL" id="AEM39750.1"/>
    </source>
</evidence>
<dbReference type="OrthoDB" id="87732at2157"/>